<evidence type="ECO:0000313" key="1">
    <source>
        <dbReference type="EMBL" id="AJO72711.1"/>
    </source>
</evidence>
<dbReference type="AlphaFoldDB" id="A0A0U1Z2E1"/>
<reference evidence="1" key="2">
    <citation type="journal article" date="2016" name="Org. Biomol. Chem.">
        <title>Target-specific identification and characterization of the putative gene cluster for brasilinolide biosynthesis revealing the mechanistic insights and combinatorial synthetic utility of 2-deoxy-l-fucose biosynthetic enzymes.</title>
        <authorList>
            <person name="Chiu H.T."/>
            <person name="Weng C.P."/>
            <person name="Lin Y.C."/>
            <person name="Chen K.H."/>
        </authorList>
    </citation>
    <scope>NUCLEOTIDE SEQUENCE</scope>
    <source>
        <strain evidence="1">IFM 0406</strain>
    </source>
</reference>
<reference evidence="1" key="1">
    <citation type="submission" date="2014-11" db="EMBL/GenBank/DDBJ databases">
        <authorList>
            <person name="Zhu J."/>
            <person name="Qi W."/>
            <person name="Song R."/>
        </authorList>
    </citation>
    <scope>NUCLEOTIDE SEQUENCE</scope>
    <source>
        <strain evidence="1">IFM 0406</strain>
    </source>
</reference>
<dbReference type="EMBL" id="KP161205">
    <property type="protein sequence ID" value="AJO72711.1"/>
    <property type="molecule type" value="Genomic_DNA"/>
</dbReference>
<name>A0A0U1Z2E1_9NOCA</name>
<protein>
    <submittedName>
        <fullName evidence="1">Uncharacterized protein</fullName>
    </submittedName>
</protein>
<sequence length="160" mass="17623">MPWFSEHLVTQPENSLRLRGPWSLGDQRPYLDETRATLYSGRASSHCVSPAWWLRADAGPGVDMTAAVQPSGDSFGPAFAEANDQLVRSIFDAGLRMHKLGNAIERDPTTSREFRTAVTDVLDELDSVIRAAGLAMLALTRDHGPAPAPAARHSRKFRKR</sequence>
<proteinExistence type="predicted"/>
<organism evidence="1">
    <name type="scientific">Nocardia terpenica</name>
    <dbReference type="NCBI Taxonomy" id="455432"/>
    <lineage>
        <taxon>Bacteria</taxon>
        <taxon>Bacillati</taxon>
        <taxon>Actinomycetota</taxon>
        <taxon>Actinomycetes</taxon>
        <taxon>Mycobacteriales</taxon>
        <taxon>Nocardiaceae</taxon>
        <taxon>Nocardia</taxon>
    </lineage>
</organism>
<accession>A0A0U1Z2E1</accession>